<gene>
    <name evidence="6" type="ORF">M422DRAFT_248414</name>
</gene>
<evidence type="ECO:0000256" key="2">
    <source>
        <dbReference type="ARBA" id="ARBA00022692"/>
    </source>
</evidence>
<evidence type="ECO:0000313" key="7">
    <source>
        <dbReference type="Proteomes" id="UP000054279"/>
    </source>
</evidence>
<dbReference type="InterPro" id="IPR005178">
    <property type="entry name" value="Ostalpha/TMEM184C"/>
</dbReference>
<evidence type="ECO:0000256" key="5">
    <source>
        <dbReference type="SAM" id="Phobius"/>
    </source>
</evidence>
<keyword evidence="3 5" id="KW-1133">Transmembrane helix</keyword>
<evidence type="ECO:0000256" key="1">
    <source>
        <dbReference type="ARBA" id="ARBA00004141"/>
    </source>
</evidence>
<dbReference type="GO" id="GO:0016020">
    <property type="term" value="C:membrane"/>
    <property type="evidence" value="ECO:0007669"/>
    <property type="project" value="UniProtKB-SubCell"/>
</dbReference>
<feature type="transmembrane region" description="Helical" evidence="5">
    <location>
        <begin position="76"/>
        <end position="102"/>
    </location>
</feature>
<dbReference type="AlphaFoldDB" id="A0A0C9W5T7"/>
<comment type="subcellular location">
    <subcellularLocation>
        <location evidence="1">Membrane</location>
        <topology evidence="1">Multi-pass membrane protein</topology>
    </subcellularLocation>
</comment>
<keyword evidence="2 5" id="KW-0812">Transmembrane</keyword>
<dbReference type="Proteomes" id="UP000054279">
    <property type="component" value="Unassembled WGS sequence"/>
</dbReference>
<dbReference type="Pfam" id="PF03619">
    <property type="entry name" value="Solute_trans_a"/>
    <property type="match status" value="1"/>
</dbReference>
<feature type="transmembrane region" description="Helical" evidence="5">
    <location>
        <begin position="108"/>
        <end position="132"/>
    </location>
</feature>
<dbReference type="OrthoDB" id="5348404at2759"/>
<accession>A0A0C9W5T7</accession>
<sequence length="141" mass="16155">MHDANFVPRSHRGRLVVRTVLTSQHLARSQHHISLHVAPHYLIFSPSAYDVWFRCRQDIKASIYFIYTIKWSVMQYVIVSPLLCVIGIITQALGVLCVQIYSPHFAEVYIVAIDFVSTRCVLAFFVSFCFAFDLDGVDTVE</sequence>
<keyword evidence="7" id="KW-1185">Reference proteome</keyword>
<dbReference type="EMBL" id="KN837100">
    <property type="protein sequence ID" value="KIJ47831.1"/>
    <property type="molecule type" value="Genomic_DNA"/>
</dbReference>
<dbReference type="HOGENOM" id="CLU_1826524_0_0_1"/>
<evidence type="ECO:0000256" key="4">
    <source>
        <dbReference type="ARBA" id="ARBA00023136"/>
    </source>
</evidence>
<evidence type="ECO:0000313" key="6">
    <source>
        <dbReference type="EMBL" id="KIJ47831.1"/>
    </source>
</evidence>
<proteinExistence type="predicted"/>
<evidence type="ECO:0000256" key="3">
    <source>
        <dbReference type="ARBA" id="ARBA00022989"/>
    </source>
</evidence>
<organism evidence="6 7">
    <name type="scientific">Sphaerobolus stellatus (strain SS14)</name>
    <dbReference type="NCBI Taxonomy" id="990650"/>
    <lineage>
        <taxon>Eukaryota</taxon>
        <taxon>Fungi</taxon>
        <taxon>Dikarya</taxon>
        <taxon>Basidiomycota</taxon>
        <taxon>Agaricomycotina</taxon>
        <taxon>Agaricomycetes</taxon>
        <taxon>Phallomycetidae</taxon>
        <taxon>Geastrales</taxon>
        <taxon>Sphaerobolaceae</taxon>
        <taxon>Sphaerobolus</taxon>
    </lineage>
</organism>
<keyword evidence="4 5" id="KW-0472">Membrane</keyword>
<name>A0A0C9W5T7_SPHS4</name>
<reference evidence="6 7" key="1">
    <citation type="submission" date="2014-06" db="EMBL/GenBank/DDBJ databases">
        <title>Evolutionary Origins and Diversification of the Mycorrhizal Mutualists.</title>
        <authorList>
            <consortium name="DOE Joint Genome Institute"/>
            <consortium name="Mycorrhizal Genomics Consortium"/>
            <person name="Kohler A."/>
            <person name="Kuo A."/>
            <person name="Nagy L.G."/>
            <person name="Floudas D."/>
            <person name="Copeland A."/>
            <person name="Barry K.W."/>
            <person name="Cichocki N."/>
            <person name="Veneault-Fourrey C."/>
            <person name="LaButti K."/>
            <person name="Lindquist E.A."/>
            <person name="Lipzen A."/>
            <person name="Lundell T."/>
            <person name="Morin E."/>
            <person name="Murat C."/>
            <person name="Riley R."/>
            <person name="Ohm R."/>
            <person name="Sun H."/>
            <person name="Tunlid A."/>
            <person name="Henrissat B."/>
            <person name="Grigoriev I.V."/>
            <person name="Hibbett D.S."/>
            <person name="Martin F."/>
        </authorList>
    </citation>
    <scope>NUCLEOTIDE SEQUENCE [LARGE SCALE GENOMIC DNA]</scope>
    <source>
        <strain evidence="6 7">SS14</strain>
    </source>
</reference>
<protein>
    <submittedName>
        <fullName evidence="6">Uncharacterized protein</fullName>
    </submittedName>
</protein>